<dbReference type="RefSeq" id="WP_346157576.1">
    <property type="nucleotide sequence ID" value="NZ_BAAATE010000059.1"/>
</dbReference>
<evidence type="ECO:0000256" key="1">
    <source>
        <dbReference type="ARBA" id="ARBA00023125"/>
    </source>
</evidence>
<gene>
    <name evidence="4" type="ORF">GCM10010412_097390</name>
</gene>
<dbReference type="InterPro" id="IPR041583">
    <property type="entry name" value="TetR_C_31"/>
</dbReference>
<dbReference type="Proteomes" id="UP001501666">
    <property type="component" value="Unassembled WGS sequence"/>
</dbReference>
<dbReference type="InterPro" id="IPR001647">
    <property type="entry name" value="HTH_TetR"/>
</dbReference>
<dbReference type="Pfam" id="PF00440">
    <property type="entry name" value="TetR_N"/>
    <property type="match status" value="1"/>
</dbReference>
<sequence>MANRDRRDRLRDAAIEVLAEQGGRGLTHRAVDAAAGVPPGTTKNYFPTRQSLLQAIAERCVELYRDLPRPAITDRATLVAMMGALLADAAGPGRQRLLAYLELHAEAARAPWLAAILDDIAAADLTVFEEAQGAAGLPVTQERAAAVTLAMQAAIPHLLAGGPHTLAAAGLDDPDRFARDLLDAVYGRAEAQSEKYAHGH</sequence>
<dbReference type="SUPFAM" id="SSF46689">
    <property type="entry name" value="Homeodomain-like"/>
    <property type="match status" value="1"/>
</dbReference>
<feature type="DNA-binding region" description="H-T-H motif" evidence="2">
    <location>
        <begin position="27"/>
        <end position="46"/>
    </location>
</feature>
<comment type="caution">
    <text evidence="4">The sequence shown here is derived from an EMBL/GenBank/DDBJ whole genome shotgun (WGS) entry which is preliminary data.</text>
</comment>
<evidence type="ECO:0000259" key="3">
    <source>
        <dbReference type="PROSITE" id="PS50977"/>
    </source>
</evidence>
<dbReference type="PROSITE" id="PS50977">
    <property type="entry name" value="HTH_TETR_2"/>
    <property type="match status" value="1"/>
</dbReference>
<name>A0ABP6FTN4_9ACTN</name>
<keyword evidence="5" id="KW-1185">Reference proteome</keyword>
<dbReference type="InterPro" id="IPR009057">
    <property type="entry name" value="Homeodomain-like_sf"/>
</dbReference>
<keyword evidence="1 2" id="KW-0238">DNA-binding</keyword>
<evidence type="ECO:0000256" key="2">
    <source>
        <dbReference type="PROSITE-ProRule" id="PRU00335"/>
    </source>
</evidence>
<dbReference type="PANTHER" id="PTHR30055:SF231">
    <property type="entry name" value="TRANSCRIPTIONAL REGULATORY PROTEIN (PROBABLY DEOR-FAMILY)-RELATED"/>
    <property type="match status" value="1"/>
</dbReference>
<proteinExistence type="predicted"/>
<evidence type="ECO:0000313" key="4">
    <source>
        <dbReference type="EMBL" id="GAA2700261.1"/>
    </source>
</evidence>
<dbReference type="InterPro" id="IPR050109">
    <property type="entry name" value="HTH-type_TetR-like_transc_reg"/>
</dbReference>
<dbReference type="Gene3D" id="1.10.357.10">
    <property type="entry name" value="Tetracycline Repressor, domain 2"/>
    <property type="match status" value="1"/>
</dbReference>
<organism evidence="4 5">
    <name type="scientific">Nonomuraea recticatena</name>
    <dbReference type="NCBI Taxonomy" id="46178"/>
    <lineage>
        <taxon>Bacteria</taxon>
        <taxon>Bacillati</taxon>
        <taxon>Actinomycetota</taxon>
        <taxon>Actinomycetes</taxon>
        <taxon>Streptosporangiales</taxon>
        <taxon>Streptosporangiaceae</taxon>
        <taxon>Nonomuraea</taxon>
    </lineage>
</organism>
<protein>
    <recommendedName>
        <fullName evidence="3">HTH tetR-type domain-containing protein</fullName>
    </recommendedName>
</protein>
<feature type="domain" description="HTH tetR-type" evidence="3">
    <location>
        <begin position="4"/>
        <end position="64"/>
    </location>
</feature>
<reference evidence="5" key="1">
    <citation type="journal article" date="2019" name="Int. J. Syst. Evol. Microbiol.">
        <title>The Global Catalogue of Microorganisms (GCM) 10K type strain sequencing project: providing services to taxonomists for standard genome sequencing and annotation.</title>
        <authorList>
            <consortium name="The Broad Institute Genomics Platform"/>
            <consortium name="The Broad Institute Genome Sequencing Center for Infectious Disease"/>
            <person name="Wu L."/>
            <person name="Ma J."/>
        </authorList>
    </citation>
    <scope>NUCLEOTIDE SEQUENCE [LARGE SCALE GENOMIC DNA]</scope>
    <source>
        <strain evidence="5">JCM 6835</strain>
    </source>
</reference>
<dbReference type="PANTHER" id="PTHR30055">
    <property type="entry name" value="HTH-TYPE TRANSCRIPTIONAL REGULATOR RUTR"/>
    <property type="match status" value="1"/>
</dbReference>
<evidence type="ECO:0000313" key="5">
    <source>
        <dbReference type="Proteomes" id="UP001501666"/>
    </source>
</evidence>
<dbReference type="EMBL" id="BAAATE010000059">
    <property type="protein sequence ID" value="GAA2700261.1"/>
    <property type="molecule type" value="Genomic_DNA"/>
</dbReference>
<dbReference type="Pfam" id="PF17940">
    <property type="entry name" value="TetR_C_31"/>
    <property type="match status" value="1"/>
</dbReference>
<accession>A0ABP6FTN4</accession>